<accession>A0A2R6X632</accession>
<dbReference type="Gramene" id="Mp6g03810.1">
    <property type="protein sequence ID" value="Mp6g03810.1.cds1"/>
    <property type="gene ID" value="Mp6g03810"/>
</dbReference>
<dbReference type="AlphaFoldDB" id="A0A2R6X632"/>
<proteinExistence type="predicted"/>
<dbReference type="Proteomes" id="UP000244005">
    <property type="component" value="Unassembled WGS sequence"/>
</dbReference>
<organism evidence="1 2">
    <name type="scientific">Marchantia polymorpha</name>
    <name type="common">Common liverwort</name>
    <name type="synonym">Marchantia aquatica</name>
    <dbReference type="NCBI Taxonomy" id="3197"/>
    <lineage>
        <taxon>Eukaryota</taxon>
        <taxon>Viridiplantae</taxon>
        <taxon>Streptophyta</taxon>
        <taxon>Embryophyta</taxon>
        <taxon>Marchantiophyta</taxon>
        <taxon>Marchantiopsida</taxon>
        <taxon>Marchantiidae</taxon>
        <taxon>Marchantiales</taxon>
        <taxon>Marchantiaceae</taxon>
        <taxon>Marchantia</taxon>
    </lineage>
</organism>
<keyword evidence="2" id="KW-1185">Reference proteome</keyword>
<evidence type="ECO:0000313" key="1">
    <source>
        <dbReference type="EMBL" id="PTQ41564.1"/>
    </source>
</evidence>
<protein>
    <submittedName>
        <fullName evidence="1">Uncharacterized protein</fullName>
    </submittedName>
</protein>
<evidence type="ECO:0000313" key="2">
    <source>
        <dbReference type="Proteomes" id="UP000244005"/>
    </source>
</evidence>
<dbReference type="EMBL" id="KZ772706">
    <property type="protein sequence ID" value="PTQ41564.1"/>
    <property type="molecule type" value="Genomic_DNA"/>
</dbReference>
<sequence>MSCGVYACIREQYESSGVSLCSPRYGIHRAKLFLVFRSTRIKTHAPLQELGGTSYPARACWARSCLEELQHPCWLKMAAMSKVTVVKSESFARLSASTTLQHPTMAEHKSHFPSLSHAIQSVSVPSRKVS</sequence>
<reference evidence="2" key="1">
    <citation type="journal article" date="2017" name="Cell">
        <title>Insights into land plant evolution garnered from the Marchantia polymorpha genome.</title>
        <authorList>
            <person name="Bowman J.L."/>
            <person name="Kohchi T."/>
            <person name="Yamato K.T."/>
            <person name="Jenkins J."/>
            <person name="Shu S."/>
            <person name="Ishizaki K."/>
            <person name="Yamaoka S."/>
            <person name="Nishihama R."/>
            <person name="Nakamura Y."/>
            <person name="Berger F."/>
            <person name="Adam C."/>
            <person name="Aki S.S."/>
            <person name="Althoff F."/>
            <person name="Araki T."/>
            <person name="Arteaga-Vazquez M.A."/>
            <person name="Balasubrmanian S."/>
            <person name="Barry K."/>
            <person name="Bauer D."/>
            <person name="Boehm C.R."/>
            <person name="Briginshaw L."/>
            <person name="Caballero-Perez J."/>
            <person name="Catarino B."/>
            <person name="Chen F."/>
            <person name="Chiyoda S."/>
            <person name="Chovatia M."/>
            <person name="Davies K.M."/>
            <person name="Delmans M."/>
            <person name="Demura T."/>
            <person name="Dierschke T."/>
            <person name="Dolan L."/>
            <person name="Dorantes-Acosta A.E."/>
            <person name="Eklund D.M."/>
            <person name="Florent S.N."/>
            <person name="Flores-Sandoval E."/>
            <person name="Fujiyama A."/>
            <person name="Fukuzawa H."/>
            <person name="Galik B."/>
            <person name="Grimanelli D."/>
            <person name="Grimwood J."/>
            <person name="Grossniklaus U."/>
            <person name="Hamada T."/>
            <person name="Haseloff J."/>
            <person name="Hetherington A.J."/>
            <person name="Higo A."/>
            <person name="Hirakawa Y."/>
            <person name="Hundley H.N."/>
            <person name="Ikeda Y."/>
            <person name="Inoue K."/>
            <person name="Inoue S.I."/>
            <person name="Ishida S."/>
            <person name="Jia Q."/>
            <person name="Kakita M."/>
            <person name="Kanazawa T."/>
            <person name="Kawai Y."/>
            <person name="Kawashima T."/>
            <person name="Kennedy M."/>
            <person name="Kinose K."/>
            <person name="Kinoshita T."/>
            <person name="Kohara Y."/>
            <person name="Koide E."/>
            <person name="Komatsu K."/>
            <person name="Kopischke S."/>
            <person name="Kubo M."/>
            <person name="Kyozuka J."/>
            <person name="Lagercrantz U."/>
            <person name="Lin S.S."/>
            <person name="Lindquist E."/>
            <person name="Lipzen A.M."/>
            <person name="Lu C.W."/>
            <person name="De Luna E."/>
            <person name="Martienssen R.A."/>
            <person name="Minamino N."/>
            <person name="Mizutani M."/>
            <person name="Mizutani M."/>
            <person name="Mochizuki N."/>
            <person name="Monte I."/>
            <person name="Mosher R."/>
            <person name="Nagasaki H."/>
            <person name="Nakagami H."/>
            <person name="Naramoto S."/>
            <person name="Nishitani K."/>
            <person name="Ohtani M."/>
            <person name="Okamoto T."/>
            <person name="Okumura M."/>
            <person name="Phillips J."/>
            <person name="Pollak B."/>
            <person name="Reinders A."/>
            <person name="Rovekamp M."/>
            <person name="Sano R."/>
            <person name="Sawa S."/>
            <person name="Schmid M.W."/>
            <person name="Shirakawa M."/>
            <person name="Solano R."/>
            <person name="Spunde A."/>
            <person name="Suetsugu N."/>
            <person name="Sugano S."/>
            <person name="Sugiyama A."/>
            <person name="Sun R."/>
            <person name="Suzuki Y."/>
            <person name="Takenaka M."/>
            <person name="Takezawa D."/>
            <person name="Tomogane H."/>
            <person name="Tsuzuki M."/>
            <person name="Ueda T."/>
            <person name="Umeda M."/>
            <person name="Ward J.M."/>
            <person name="Watanabe Y."/>
            <person name="Yazaki K."/>
            <person name="Yokoyama R."/>
            <person name="Yoshitake Y."/>
            <person name="Yotsui I."/>
            <person name="Zachgo S."/>
            <person name="Schmutz J."/>
        </authorList>
    </citation>
    <scope>NUCLEOTIDE SEQUENCE [LARGE SCALE GENOMIC DNA]</scope>
    <source>
        <strain evidence="2">Tak-1</strain>
    </source>
</reference>
<gene>
    <name evidence="1" type="ORF">MARPO_0034s0137</name>
</gene>
<name>A0A2R6X632_MARPO</name>